<dbReference type="GO" id="GO:0005737">
    <property type="term" value="C:cytoplasm"/>
    <property type="evidence" value="ECO:0007669"/>
    <property type="project" value="UniProtKB-SubCell"/>
</dbReference>
<evidence type="ECO:0000256" key="8">
    <source>
        <dbReference type="ARBA" id="ARBA00051542"/>
    </source>
</evidence>
<feature type="domain" description="tRNA-specific 2-thiouridylase MnmA-like C-terminal" evidence="10">
    <location>
        <begin position="268"/>
        <end position="336"/>
    </location>
</feature>
<evidence type="ECO:0000256" key="3">
    <source>
        <dbReference type="ARBA" id="ARBA00022694"/>
    </source>
</evidence>
<comment type="function">
    <text evidence="9">Catalyzes the 2-thiolation of uridine at the wobble position (U34) of tRNA, leading to the formation of s(2)U34.</text>
</comment>
<dbReference type="Gene3D" id="2.40.30.10">
    <property type="entry name" value="Translation factors"/>
    <property type="match status" value="1"/>
</dbReference>
<keyword evidence="7" id="KW-1015">Disulfide bond</keyword>
<comment type="subcellular location">
    <subcellularLocation>
        <location evidence="9">Cytoplasm</location>
    </subcellularLocation>
</comment>
<dbReference type="InterPro" id="IPR046884">
    <property type="entry name" value="MnmA-like_central"/>
</dbReference>
<dbReference type="GO" id="GO:0002143">
    <property type="term" value="P:tRNA wobble position uridine thiolation"/>
    <property type="evidence" value="ECO:0007669"/>
    <property type="project" value="TreeGrafter"/>
</dbReference>
<dbReference type="GO" id="GO:0005524">
    <property type="term" value="F:ATP binding"/>
    <property type="evidence" value="ECO:0007669"/>
    <property type="project" value="UniProtKB-KW"/>
</dbReference>
<evidence type="ECO:0000259" key="11">
    <source>
        <dbReference type="Pfam" id="PF20259"/>
    </source>
</evidence>
<keyword evidence="3 9" id="KW-0819">tRNA processing</keyword>
<keyword evidence="6 9" id="KW-0694">RNA-binding</keyword>
<feature type="binding site" evidence="9">
    <location>
        <position position="33"/>
    </location>
    <ligand>
        <name>ATP</name>
        <dbReference type="ChEBI" id="CHEBI:30616"/>
    </ligand>
</feature>
<dbReference type="AlphaFoldDB" id="A0AAU9EB14"/>
<evidence type="ECO:0000313" key="13">
    <source>
        <dbReference type="Proteomes" id="UP001366166"/>
    </source>
</evidence>
<comment type="caution">
    <text evidence="9">Lacks conserved residue(s) required for the propagation of feature annotation.</text>
</comment>
<dbReference type="Gene3D" id="3.40.50.620">
    <property type="entry name" value="HUPs"/>
    <property type="match status" value="1"/>
</dbReference>
<comment type="similarity">
    <text evidence="9">Belongs to the MnmA/TRMU family.</text>
</comment>
<feature type="site" description="Interaction with tRNA" evidence="9">
    <location>
        <position position="115"/>
    </location>
</feature>
<evidence type="ECO:0000313" key="12">
    <source>
        <dbReference type="EMBL" id="BEQ14341.1"/>
    </source>
</evidence>
<dbReference type="Proteomes" id="UP001366166">
    <property type="component" value="Chromosome"/>
</dbReference>
<organism evidence="12 13">
    <name type="scientific">Desulfoferula mesophila</name>
    <dbReference type="NCBI Taxonomy" id="3058419"/>
    <lineage>
        <taxon>Bacteria</taxon>
        <taxon>Pseudomonadati</taxon>
        <taxon>Thermodesulfobacteriota</taxon>
        <taxon>Desulfarculia</taxon>
        <taxon>Desulfarculales</taxon>
        <taxon>Desulfarculaceae</taxon>
        <taxon>Desulfoferula</taxon>
    </lineage>
</organism>
<gene>
    <name evidence="9 12" type="primary">mnmA</name>
    <name evidence="12" type="ORF">FAK_14070</name>
</gene>
<dbReference type="InterPro" id="IPR014729">
    <property type="entry name" value="Rossmann-like_a/b/a_fold"/>
</dbReference>
<dbReference type="CDD" id="cd01998">
    <property type="entry name" value="MnmA_TRMU-like"/>
    <property type="match status" value="1"/>
</dbReference>
<dbReference type="PANTHER" id="PTHR11933">
    <property type="entry name" value="TRNA 5-METHYLAMINOMETHYL-2-THIOURIDYLATE -METHYLTRANSFERASE"/>
    <property type="match status" value="1"/>
</dbReference>
<feature type="binding site" evidence="9">
    <location>
        <begin position="7"/>
        <end position="14"/>
    </location>
    <ligand>
        <name>ATP</name>
        <dbReference type="ChEBI" id="CHEBI:30616"/>
    </ligand>
</feature>
<dbReference type="HAMAP" id="MF_00144">
    <property type="entry name" value="tRNA_thiouridyl_MnmA"/>
    <property type="match status" value="1"/>
</dbReference>
<dbReference type="InterPro" id="IPR004506">
    <property type="entry name" value="MnmA-like"/>
</dbReference>
<reference evidence="13" key="1">
    <citation type="journal article" date="2023" name="Arch. Microbiol.">
        <title>Desulfoferula mesophilus gen. nov. sp. nov., a mesophilic sulfate-reducing bacterium isolated from a brackish lake sediment.</title>
        <authorList>
            <person name="Watanabe T."/>
            <person name="Yabe T."/>
            <person name="Tsuji J.M."/>
            <person name="Fukui M."/>
        </authorList>
    </citation>
    <scope>NUCLEOTIDE SEQUENCE [LARGE SCALE GENOMIC DNA]</scope>
    <source>
        <strain evidence="13">12FAK</strain>
    </source>
</reference>
<dbReference type="Pfam" id="PF03054">
    <property type="entry name" value="tRNA_Me_trans"/>
    <property type="match status" value="1"/>
</dbReference>
<dbReference type="Pfam" id="PF20258">
    <property type="entry name" value="tRNA_Me_trans_C"/>
    <property type="match status" value="1"/>
</dbReference>
<evidence type="ECO:0000259" key="10">
    <source>
        <dbReference type="Pfam" id="PF20258"/>
    </source>
</evidence>
<evidence type="ECO:0000256" key="1">
    <source>
        <dbReference type="ARBA" id="ARBA00022555"/>
    </source>
</evidence>
<dbReference type="GO" id="GO:0103016">
    <property type="term" value="F:tRNA-uridine 2-sulfurtransferase activity"/>
    <property type="evidence" value="ECO:0007669"/>
    <property type="project" value="UniProtKB-EC"/>
</dbReference>
<feature type="active site" description="Cysteine persulfide intermediate" evidence="9">
    <location>
        <position position="186"/>
    </location>
</feature>
<dbReference type="InterPro" id="IPR046885">
    <property type="entry name" value="MnmA-like_C"/>
</dbReference>
<feature type="active site" description="Nucleophile" evidence="9">
    <location>
        <position position="90"/>
    </location>
</feature>
<dbReference type="RefSeq" id="WP_338606056.1">
    <property type="nucleotide sequence ID" value="NZ_AP028679.1"/>
</dbReference>
<dbReference type="KEGG" id="dmp:FAK_14070"/>
<evidence type="ECO:0000256" key="2">
    <source>
        <dbReference type="ARBA" id="ARBA00022679"/>
    </source>
</evidence>
<keyword evidence="13" id="KW-1185">Reference proteome</keyword>
<dbReference type="InterPro" id="IPR023382">
    <property type="entry name" value="MnmA-like_central_sf"/>
</dbReference>
<evidence type="ECO:0000256" key="9">
    <source>
        <dbReference type="HAMAP-Rule" id="MF_00144"/>
    </source>
</evidence>
<dbReference type="SUPFAM" id="SSF52402">
    <property type="entry name" value="Adenine nucleotide alpha hydrolases-like"/>
    <property type="match status" value="1"/>
</dbReference>
<dbReference type="NCBIfam" id="NF001138">
    <property type="entry name" value="PRK00143.1"/>
    <property type="match status" value="1"/>
</dbReference>
<comment type="catalytic activity">
    <reaction evidence="8 9">
        <text>S-sulfanyl-L-cysteinyl-[protein] + uridine(34) in tRNA + AH2 + ATP = 2-thiouridine(34) in tRNA + L-cysteinyl-[protein] + A + AMP + diphosphate + H(+)</text>
        <dbReference type="Rhea" id="RHEA:47032"/>
        <dbReference type="Rhea" id="RHEA-COMP:10131"/>
        <dbReference type="Rhea" id="RHEA-COMP:11726"/>
        <dbReference type="Rhea" id="RHEA-COMP:11727"/>
        <dbReference type="Rhea" id="RHEA-COMP:11728"/>
        <dbReference type="ChEBI" id="CHEBI:13193"/>
        <dbReference type="ChEBI" id="CHEBI:15378"/>
        <dbReference type="ChEBI" id="CHEBI:17499"/>
        <dbReference type="ChEBI" id="CHEBI:29950"/>
        <dbReference type="ChEBI" id="CHEBI:30616"/>
        <dbReference type="ChEBI" id="CHEBI:33019"/>
        <dbReference type="ChEBI" id="CHEBI:61963"/>
        <dbReference type="ChEBI" id="CHEBI:65315"/>
        <dbReference type="ChEBI" id="CHEBI:87170"/>
        <dbReference type="ChEBI" id="CHEBI:456215"/>
        <dbReference type="EC" id="2.8.1.13"/>
    </reaction>
</comment>
<keyword evidence="4 9" id="KW-0547">Nucleotide-binding</keyword>
<protein>
    <recommendedName>
        <fullName evidence="9">tRNA-specific 2-thiouridylase MnmA</fullName>
        <ecNumber evidence="9">2.8.1.13</ecNumber>
    </recommendedName>
</protein>
<keyword evidence="9" id="KW-0963">Cytoplasm</keyword>
<proteinExistence type="inferred from homology"/>
<dbReference type="EC" id="2.8.1.13" evidence="9"/>
<feature type="region of interest" description="Interaction with tRNA" evidence="9">
    <location>
        <begin position="288"/>
        <end position="289"/>
    </location>
</feature>
<dbReference type="NCBIfam" id="TIGR00420">
    <property type="entry name" value="trmU"/>
    <property type="match status" value="1"/>
</dbReference>
<feature type="binding site" evidence="9">
    <location>
        <position position="114"/>
    </location>
    <ligand>
        <name>ATP</name>
        <dbReference type="ChEBI" id="CHEBI:30616"/>
    </ligand>
</feature>
<evidence type="ECO:0000256" key="7">
    <source>
        <dbReference type="ARBA" id="ARBA00023157"/>
    </source>
</evidence>
<keyword evidence="5 9" id="KW-0067">ATP-binding</keyword>
<feature type="domain" description="tRNA-specific 2-thiouridylase MnmA-like central" evidence="11">
    <location>
        <begin position="195"/>
        <end position="256"/>
    </location>
</feature>
<keyword evidence="1 9" id="KW-0820">tRNA-binding</keyword>
<name>A0AAU9EB14_9BACT</name>
<sequence>MAKLAVAMSGGVDSSLAALVLKQAGHQVVGLSLRLGAGPDRAWSAGAEAASQIGLEHRVVEAAGPFEQRVLGPVAAAYAAGLTPNPCALCNARVKLPLLWETAREMDCEALATGHYARLETTPGGPRLAEAEDRGKSQAYFLAQVEPKLLARLVFPLGEMRKEQVRRLAAQHGLAAAQRPESQDCCFLPPGGWDEFMAQRGAIRPGVLEDAGGRELGRHQGLHRFTVGQRRGLGLAMGQPVYVTGLDGERAAVRVGPRTELATLGLEAVQPLWHRPPREDEVLTVRYRYSHPGVECRVELNGQGLRASFAQEQGAVAPGQLAVFYRARTIVGSAWIDKAIQSVRIGTT</sequence>
<keyword evidence="2 9" id="KW-0808">Transferase</keyword>
<evidence type="ECO:0000256" key="4">
    <source>
        <dbReference type="ARBA" id="ARBA00022741"/>
    </source>
</evidence>
<dbReference type="Gene3D" id="2.30.30.280">
    <property type="entry name" value="Adenine nucleotide alpha hydrolases-like domains"/>
    <property type="match status" value="1"/>
</dbReference>
<evidence type="ECO:0000256" key="6">
    <source>
        <dbReference type="ARBA" id="ARBA00022884"/>
    </source>
</evidence>
<dbReference type="EMBL" id="AP028679">
    <property type="protein sequence ID" value="BEQ14341.1"/>
    <property type="molecule type" value="Genomic_DNA"/>
</dbReference>
<feature type="site" description="Interaction with tRNA" evidence="9">
    <location>
        <position position="320"/>
    </location>
</feature>
<dbReference type="PANTHER" id="PTHR11933:SF5">
    <property type="entry name" value="MITOCHONDRIAL TRNA-SPECIFIC 2-THIOURIDYLASE 1"/>
    <property type="match status" value="1"/>
</dbReference>
<accession>A0AAU9EB14</accession>
<evidence type="ECO:0000256" key="5">
    <source>
        <dbReference type="ARBA" id="ARBA00022840"/>
    </source>
</evidence>
<dbReference type="GO" id="GO:0000049">
    <property type="term" value="F:tRNA binding"/>
    <property type="evidence" value="ECO:0007669"/>
    <property type="project" value="UniProtKB-KW"/>
</dbReference>
<dbReference type="Pfam" id="PF20259">
    <property type="entry name" value="tRNA_Me_trans_M"/>
    <property type="match status" value="1"/>
</dbReference>